<protein>
    <recommendedName>
        <fullName evidence="6">Putative nitroreductase TM1586 domain-containing protein</fullName>
    </recommendedName>
</protein>
<evidence type="ECO:0000313" key="7">
    <source>
        <dbReference type="EMBL" id="KPL73285.1"/>
    </source>
</evidence>
<dbReference type="PANTHER" id="PTHR43673">
    <property type="entry name" value="NAD(P)H NITROREDUCTASE YDGI-RELATED"/>
    <property type="match status" value="1"/>
</dbReference>
<organism evidence="7 8">
    <name type="scientific">Leptolinea tardivitalis</name>
    <dbReference type="NCBI Taxonomy" id="229920"/>
    <lineage>
        <taxon>Bacteria</taxon>
        <taxon>Bacillati</taxon>
        <taxon>Chloroflexota</taxon>
        <taxon>Anaerolineae</taxon>
        <taxon>Anaerolineales</taxon>
        <taxon>Anaerolineaceae</taxon>
        <taxon>Leptolinea</taxon>
    </lineage>
</organism>
<dbReference type="Gene3D" id="3.40.109.10">
    <property type="entry name" value="NADH Oxidase"/>
    <property type="match status" value="1"/>
</dbReference>
<evidence type="ECO:0000256" key="2">
    <source>
        <dbReference type="ARBA" id="ARBA00007118"/>
    </source>
</evidence>
<reference evidence="7 8" key="1">
    <citation type="submission" date="2015-07" db="EMBL/GenBank/DDBJ databases">
        <title>Genome sequence of Leptolinea tardivitalis DSM 16556.</title>
        <authorList>
            <person name="Hemp J."/>
            <person name="Ward L.M."/>
            <person name="Pace L.A."/>
            <person name="Fischer W.W."/>
        </authorList>
    </citation>
    <scope>NUCLEOTIDE SEQUENCE [LARGE SCALE GENOMIC DNA]</scope>
    <source>
        <strain evidence="7 8">YMTK-2</strain>
    </source>
</reference>
<dbReference type="AlphaFoldDB" id="A0A0P6WWZ0"/>
<gene>
    <name evidence="7" type="ORF">ADM99_03430</name>
</gene>
<dbReference type="GO" id="GO:0016491">
    <property type="term" value="F:oxidoreductase activity"/>
    <property type="evidence" value="ECO:0007669"/>
    <property type="project" value="UniProtKB-KW"/>
</dbReference>
<evidence type="ECO:0000256" key="3">
    <source>
        <dbReference type="ARBA" id="ARBA00022630"/>
    </source>
</evidence>
<dbReference type="PANTHER" id="PTHR43673:SF2">
    <property type="entry name" value="NITROREDUCTASE"/>
    <property type="match status" value="1"/>
</dbReference>
<dbReference type="Gene3D" id="3.40.109.30">
    <property type="entry name" value="putative nitroreductase (tm1586), domain 2"/>
    <property type="match status" value="1"/>
</dbReference>
<comment type="caution">
    <text evidence="7">The sequence shown here is derived from an EMBL/GenBank/DDBJ whole genome shotgun (WGS) entry which is preliminary data.</text>
</comment>
<dbReference type="EMBL" id="LGCK01000006">
    <property type="protein sequence ID" value="KPL73285.1"/>
    <property type="molecule type" value="Genomic_DNA"/>
</dbReference>
<proteinExistence type="inferred from homology"/>
<dbReference type="InterPro" id="IPR000415">
    <property type="entry name" value="Nitroreductase-like"/>
</dbReference>
<comment type="cofactor">
    <cofactor evidence="1">
        <name>FMN</name>
        <dbReference type="ChEBI" id="CHEBI:58210"/>
    </cofactor>
</comment>
<comment type="similarity">
    <text evidence="2">Belongs to the nitroreductase family.</text>
</comment>
<dbReference type="Proteomes" id="UP000050430">
    <property type="component" value="Unassembled WGS sequence"/>
</dbReference>
<keyword evidence="5" id="KW-0560">Oxidoreductase</keyword>
<name>A0A0P6WWZ0_9CHLR</name>
<sequence length="283" mass="32232">MEFSQSFRDVVHKRYSCRIYSEELMSETTRVELETFIVNLPQGPFKSPCRYQLTAMDGKTENPLHGLGTYGVIKQPSGFIIGATVDGEKNLEDFGYQMELLILKAADLGLGTCWLGGSFTRSTFSKRMAVRKDEILPAVVSIGRPDLEKTREQIDMSRKRFDPEKLFFSGNFTHPLTYSEVGDFAFPLEMVRLAPSAKNYQPWRVVKAGNNWHFYLQRTRSYREMVVPAITGIADLQRLDMGIAMSHFELAAREAGLTGRWQVEDPGIEKTGKLMEYSVSWVQ</sequence>
<evidence type="ECO:0000256" key="5">
    <source>
        <dbReference type="ARBA" id="ARBA00023002"/>
    </source>
</evidence>
<evidence type="ECO:0000256" key="1">
    <source>
        <dbReference type="ARBA" id="ARBA00001917"/>
    </source>
</evidence>
<dbReference type="RefSeq" id="WP_081419889.1">
    <property type="nucleotide sequence ID" value="NZ_BBYA01000009.1"/>
</dbReference>
<keyword evidence="3" id="KW-0285">Flavoprotein</keyword>
<dbReference type="Pfam" id="PF14512">
    <property type="entry name" value="TM1586_NiRdase"/>
    <property type="match status" value="1"/>
</dbReference>
<dbReference type="SUPFAM" id="SSF55469">
    <property type="entry name" value="FMN-dependent nitroreductase-like"/>
    <property type="match status" value="2"/>
</dbReference>
<keyword evidence="4" id="KW-0288">FMN</keyword>
<evidence type="ECO:0000313" key="8">
    <source>
        <dbReference type="Proteomes" id="UP000050430"/>
    </source>
</evidence>
<dbReference type="OrthoDB" id="9814075at2"/>
<dbReference type="InterPro" id="IPR029478">
    <property type="entry name" value="TM1586_NiRdase"/>
</dbReference>
<evidence type="ECO:0000256" key="4">
    <source>
        <dbReference type="ARBA" id="ARBA00022643"/>
    </source>
</evidence>
<keyword evidence="8" id="KW-1185">Reference proteome</keyword>
<evidence type="ECO:0000259" key="6">
    <source>
        <dbReference type="Pfam" id="PF14512"/>
    </source>
</evidence>
<dbReference type="STRING" id="229920.ADM99_03430"/>
<dbReference type="PATRIC" id="fig|229920.5.peg.2315"/>
<accession>A0A0P6WWZ0</accession>
<feature type="domain" description="Putative nitroreductase TM1586" evidence="6">
    <location>
        <begin position="11"/>
        <end position="252"/>
    </location>
</feature>